<feature type="repeat" description="FG-GAP" evidence="1">
    <location>
        <begin position="59"/>
        <end position="118"/>
    </location>
</feature>
<evidence type="ECO:0000313" key="2">
    <source>
        <dbReference type="EMBL" id="KAJ1967232.1"/>
    </source>
</evidence>
<dbReference type="GO" id="GO:0005615">
    <property type="term" value="C:extracellular space"/>
    <property type="evidence" value="ECO:0007669"/>
    <property type="project" value="TreeGrafter"/>
</dbReference>
<dbReference type="EMBL" id="JANBQB010002396">
    <property type="protein sequence ID" value="KAJ1967232.1"/>
    <property type="molecule type" value="Genomic_DNA"/>
</dbReference>
<feature type="non-terminal residue" evidence="2">
    <location>
        <position position="1"/>
    </location>
</feature>
<dbReference type="InterPro" id="IPR013519">
    <property type="entry name" value="Int_alpha_beta-p"/>
</dbReference>
<organism evidence="2 3">
    <name type="scientific">Dimargaris verticillata</name>
    <dbReference type="NCBI Taxonomy" id="2761393"/>
    <lineage>
        <taxon>Eukaryota</taxon>
        <taxon>Fungi</taxon>
        <taxon>Fungi incertae sedis</taxon>
        <taxon>Zoopagomycota</taxon>
        <taxon>Kickxellomycotina</taxon>
        <taxon>Dimargaritomycetes</taxon>
        <taxon>Dimargaritales</taxon>
        <taxon>Dimargaritaceae</taxon>
        <taxon>Dimargaris</taxon>
    </lineage>
</organism>
<dbReference type="InterPro" id="IPR028994">
    <property type="entry name" value="Integrin_alpha_N"/>
</dbReference>
<dbReference type="GO" id="GO:0031012">
    <property type="term" value="C:extracellular matrix"/>
    <property type="evidence" value="ECO:0007669"/>
    <property type="project" value="TreeGrafter"/>
</dbReference>
<dbReference type="Proteomes" id="UP001151582">
    <property type="component" value="Unassembled WGS sequence"/>
</dbReference>
<gene>
    <name evidence="2" type="ORF">H4R34_006411</name>
</gene>
<name>A0A9W8E375_9FUNG</name>
<dbReference type="SUPFAM" id="SSF69318">
    <property type="entry name" value="Integrin alpha N-terminal domain"/>
    <property type="match status" value="1"/>
</dbReference>
<dbReference type="PROSITE" id="PS51470">
    <property type="entry name" value="FG_GAP"/>
    <property type="match status" value="1"/>
</dbReference>
<dbReference type="Gene3D" id="2.130.10.130">
    <property type="entry name" value="Integrin alpha, N-terminal"/>
    <property type="match status" value="1"/>
</dbReference>
<dbReference type="PANTHER" id="PTHR23221">
    <property type="entry name" value="GLYCOSYLPHOSPHATIDYLINOSITOL PHOSPHOLIPASE D"/>
    <property type="match status" value="1"/>
</dbReference>
<evidence type="ECO:0000256" key="1">
    <source>
        <dbReference type="PROSITE-ProRule" id="PRU00803"/>
    </source>
</evidence>
<keyword evidence="3" id="KW-1185">Reference proteome</keyword>
<protein>
    <submittedName>
        <fullName evidence="2">Uncharacterized protein</fullName>
    </submittedName>
</protein>
<comment type="caution">
    <text evidence="2">The sequence shown here is derived from an EMBL/GenBank/DDBJ whole genome shotgun (WGS) entry which is preliminary data.</text>
</comment>
<dbReference type="GO" id="GO:0004621">
    <property type="term" value="F:glycosylphosphatidylinositol phospholipase D activity"/>
    <property type="evidence" value="ECO:0007669"/>
    <property type="project" value="TreeGrafter"/>
</dbReference>
<dbReference type="PANTHER" id="PTHR23221:SF7">
    <property type="entry name" value="PHOSPHATIDYLINOSITOL-GLYCAN-SPECIFIC PHOSPHOLIPASE D"/>
    <property type="match status" value="1"/>
</dbReference>
<dbReference type="AlphaFoldDB" id="A0A9W8E375"/>
<dbReference type="OrthoDB" id="5317514at2759"/>
<sequence>GSSSHQDLLVGAPFYEVRAANTENPQVSQAGAVFVFHSRSLTSGNGQTSAGTVTITQPDGMWLSDSPTPYEWFGRSMRVESVDNQRMLFVGAPGYKDGDNSMAGKVYGFNLDKGTSQAHHLAFSVIGSEKFQQLGNTISAGQVMGDGKNYLVASAPSQVRTTAPLVLARRIKCNKA</sequence>
<evidence type="ECO:0000313" key="3">
    <source>
        <dbReference type="Proteomes" id="UP001151582"/>
    </source>
</evidence>
<proteinExistence type="predicted"/>
<accession>A0A9W8E375</accession>
<reference evidence="2" key="1">
    <citation type="submission" date="2022-07" db="EMBL/GenBank/DDBJ databases">
        <title>Phylogenomic reconstructions and comparative analyses of Kickxellomycotina fungi.</title>
        <authorList>
            <person name="Reynolds N.K."/>
            <person name="Stajich J.E."/>
            <person name="Barry K."/>
            <person name="Grigoriev I.V."/>
            <person name="Crous P."/>
            <person name="Smith M.E."/>
        </authorList>
    </citation>
    <scope>NUCLEOTIDE SEQUENCE</scope>
    <source>
        <strain evidence="2">RSA 567</strain>
    </source>
</reference>